<reference evidence="12" key="1">
    <citation type="submission" date="2025-08" db="UniProtKB">
        <authorList>
            <consortium name="Ensembl"/>
        </authorList>
    </citation>
    <scope>IDENTIFICATION</scope>
</reference>
<dbReference type="Gene3D" id="3.40.50.12780">
    <property type="entry name" value="N-terminal domain of ligase-like"/>
    <property type="match status" value="1"/>
</dbReference>
<evidence type="ECO:0000259" key="11">
    <source>
        <dbReference type="Pfam" id="PF13193"/>
    </source>
</evidence>
<dbReference type="InParanoid" id="A0A672I281"/>
<keyword evidence="13" id="KW-1185">Reference proteome</keyword>
<comment type="catalytic activity">
    <reaction evidence="9">
        <text>tetracosanoate + ATP + CoA = tetracosanoyl-CoA + AMP + diphosphate</text>
        <dbReference type="Rhea" id="RHEA:33639"/>
        <dbReference type="ChEBI" id="CHEBI:30616"/>
        <dbReference type="ChEBI" id="CHEBI:31014"/>
        <dbReference type="ChEBI" id="CHEBI:33019"/>
        <dbReference type="ChEBI" id="CHEBI:57287"/>
        <dbReference type="ChEBI" id="CHEBI:65052"/>
        <dbReference type="ChEBI" id="CHEBI:456215"/>
    </reaction>
    <physiologicalReaction direction="left-to-right" evidence="9">
        <dbReference type="Rhea" id="RHEA:33640"/>
    </physiologicalReaction>
</comment>
<dbReference type="EC" id="6.2.1.3" evidence="6"/>
<protein>
    <recommendedName>
        <fullName evidence="6">long-chain-fatty-acid--CoA ligase</fullName>
        <ecNumber evidence="6">6.2.1.3</ecNumber>
    </recommendedName>
    <alternativeName>
        <fullName evidence="8">Long-chain-fatty-acid--CoA ligase</fullName>
    </alternativeName>
</protein>
<evidence type="ECO:0000256" key="8">
    <source>
        <dbReference type="ARBA" id="ARBA00041297"/>
    </source>
</evidence>
<dbReference type="Gene3D" id="3.30.300.30">
    <property type="match status" value="1"/>
</dbReference>
<dbReference type="PANTHER" id="PTHR43107">
    <property type="entry name" value="LONG-CHAIN FATTY ACID TRANSPORT PROTEIN"/>
    <property type="match status" value="1"/>
</dbReference>
<evidence type="ECO:0000256" key="7">
    <source>
        <dbReference type="ARBA" id="ARBA00036527"/>
    </source>
</evidence>
<dbReference type="PROSITE" id="PS00455">
    <property type="entry name" value="AMP_BINDING"/>
    <property type="match status" value="1"/>
</dbReference>
<organism evidence="12 13">
    <name type="scientific">Salarias fasciatus</name>
    <name type="common">Jewelled blenny</name>
    <name type="synonym">Blennius fasciatus</name>
    <dbReference type="NCBI Taxonomy" id="181472"/>
    <lineage>
        <taxon>Eukaryota</taxon>
        <taxon>Metazoa</taxon>
        <taxon>Chordata</taxon>
        <taxon>Craniata</taxon>
        <taxon>Vertebrata</taxon>
        <taxon>Euteleostomi</taxon>
        <taxon>Actinopterygii</taxon>
        <taxon>Neopterygii</taxon>
        <taxon>Teleostei</taxon>
        <taxon>Neoteleostei</taxon>
        <taxon>Acanthomorphata</taxon>
        <taxon>Ovalentaria</taxon>
        <taxon>Blenniimorphae</taxon>
        <taxon>Blenniiformes</taxon>
        <taxon>Blennioidei</taxon>
        <taxon>Blenniidae</taxon>
        <taxon>Salariinae</taxon>
        <taxon>Salarias</taxon>
    </lineage>
</organism>
<dbReference type="GO" id="GO:0005324">
    <property type="term" value="F:long-chain fatty acid transmembrane transporter activity"/>
    <property type="evidence" value="ECO:0007669"/>
    <property type="project" value="TreeGrafter"/>
</dbReference>
<reference evidence="12" key="2">
    <citation type="submission" date="2025-09" db="UniProtKB">
        <authorList>
            <consortium name="Ensembl"/>
        </authorList>
    </citation>
    <scope>IDENTIFICATION</scope>
</reference>
<gene>
    <name evidence="12" type="primary">LOC115383247</name>
</gene>
<evidence type="ECO:0000256" key="2">
    <source>
        <dbReference type="ARBA" id="ARBA00022598"/>
    </source>
</evidence>
<sequence>MPSDHWLLPPQILGSLARTSRAPLDLLGSLAGPCGAPLELLGSLAGPCGAPLELLGSLAGPCGAPLELLGSLAGPCGAPLELLGSLAGPCGAPLELLGSLAGPCGAPLELMLTVLLSSALAALLALLLYQRTFLPFLWQDARFYLRLRGFSRTVQSRMRSGVLSLADCLARQASRAPDRPFVVFGERTWTYGEVDRRSNRFARALRAEAGLRPGAVAALLMSNEPDFLCAWFGLSRLGCQAAFINVHLKPAALLHCLLTCGASTLLLGAGTSKRRPADRSAAAAGDDFHTLLDKVDAASGEPLTDAPKVQITSNFLYIFTSGTTGLSKAARVGHLKAIASMAFFHICGATSEDVIYITLPLYHMSASLLGIGGCIHLGATCVLKKKFSARQFWPDCVKHKVTVVQYIGELCRYLLNQPPVPEEKLHRVRLAAGSGLRPDVWRKFVSRFGSIRVREGYGLTEAGVGFLNYTDEVGPIGRAGYFNKLSMPFELLRFDPHTFEAVRTPSGRCLKAEAGEAGILVAPLTARNQFSGYAGNQQQSEKKLLRDVFQPGDVYFNTGDLLLRDHRDFLYFRDRVGDTFRWKGENVSTMEVSEVLGLLPFIQEANVYGVTVPGSEGRAGMAAVVLKQDHSLDGEQLYRQLEESLPAYAWPWFVRIQTSLDVTDTFKQQKTKLVQEGFNPQLTGDPLLFLDASQKTFVPLNSALYEDIVSGNVRF</sequence>
<keyword evidence="5" id="KW-0443">Lipid metabolism</keyword>
<evidence type="ECO:0000313" key="13">
    <source>
        <dbReference type="Proteomes" id="UP000472267"/>
    </source>
</evidence>
<keyword evidence="4" id="KW-0445">Lipid transport</keyword>
<accession>A0A672I281</accession>
<dbReference type="InterPro" id="IPR045851">
    <property type="entry name" value="AMP-bd_C_sf"/>
</dbReference>
<evidence type="ECO:0000256" key="4">
    <source>
        <dbReference type="ARBA" id="ARBA00023055"/>
    </source>
</evidence>
<dbReference type="AlphaFoldDB" id="A0A672I281"/>
<evidence type="ECO:0000256" key="1">
    <source>
        <dbReference type="ARBA" id="ARBA00006432"/>
    </source>
</evidence>
<evidence type="ECO:0000256" key="6">
    <source>
        <dbReference type="ARBA" id="ARBA00026121"/>
    </source>
</evidence>
<dbReference type="SUPFAM" id="SSF56801">
    <property type="entry name" value="Acetyl-CoA synthetase-like"/>
    <property type="match status" value="1"/>
</dbReference>
<dbReference type="InterPro" id="IPR000873">
    <property type="entry name" value="AMP-dep_synth/lig_dom"/>
</dbReference>
<proteinExistence type="inferred from homology"/>
<dbReference type="Pfam" id="PF13193">
    <property type="entry name" value="AMP-binding_C"/>
    <property type="match status" value="1"/>
</dbReference>
<dbReference type="Pfam" id="PF00501">
    <property type="entry name" value="AMP-binding"/>
    <property type="match status" value="1"/>
</dbReference>
<dbReference type="Proteomes" id="UP000472267">
    <property type="component" value="Unassembled WGS sequence"/>
</dbReference>
<keyword evidence="2" id="KW-0436">Ligase</keyword>
<comment type="similarity">
    <text evidence="1">Belongs to the ATP-dependent AMP-binding enzyme family.</text>
</comment>
<evidence type="ECO:0000259" key="10">
    <source>
        <dbReference type="Pfam" id="PF00501"/>
    </source>
</evidence>
<dbReference type="GO" id="GO:0005789">
    <property type="term" value="C:endoplasmic reticulum membrane"/>
    <property type="evidence" value="ECO:0007669"/>
    <property type="project" value="TreeGrafter"/>
</dbReference>
<dbReference type="InterPro" id="IPR025110">
    <property type="entry name" value="AMP-bd_C"/>
</dbReference>
<evidence type="ECO:0000256" key="5">
    <source>
        <dbReference type="ARBA" id="ARBA00023098"/>
    </source>
</evidence>
<dbReference type="OMA" id="RDTRGHC"/>
<evidence type="ECO:0000256" key="3">
    <source>
        <dbReference type="ARBA" id="ARBA00022832"/>
    </source>
</evidence>
<dbReference type="GO" id="GO:0044539">
    <property type="term" value="P:long-chain fatty acid import into cell"/>
    <property type="evidence" value="ECO:0007669"/>
    <property type="project" value="TreeGrafter"/>
</dbReference>
<comment type="catalytic activity">
    <reaction evidence="7">
        <text>a very long-chain fatty acid + ATP + CoA = a very long-chain fatty acyl-CoA + AMP + diphosphate</text>
        <dbReference type="Rhea" id="RHEA:54536"/>
        <dbReference type="ChEBI" id="CHEBI:30616"/>
        <dbReference type="ChEBI" id="CHEBI:33019"/>
        <dbReference type="ChEBI" id="CHEBI:57287"/>
        <dbReference type="ChEBI" id="CHEBI:58950"/>
        <dbReference type="ChEBI" id="CHEBI:138261"/>
        <dbReference type="ChEBI" id="CHEBI:456215"/>
    </reaction>
    <physiologicalReaction direction="left-to-right" evidence="7">
        <dbReference type="Rhea" id="RHEA:54537"/>
    </physiologicalReaction>
</comment>
<dbReference type="InterPro" id="IPR020845">
    <property type="entry name" value="AMP-binding_CS"/>
</dbReference>
<dbReference type="InterPro" id="IPR042099">
    <property type="entry name" value="ANL_N_sf"/>
</dbReference>
<evidence type="ECO:0000256" key="9">
    <source>
        <dbReference type="ARBA" id="ARBA00048666"/>
    </source>
</evidence>
<name>A0A672I281_SALFA</name>
<dbReference type="FunFam" id="3.30.300.30:FF:000002">
    <property type="entry name" value="Long-chain fatty acid transport protein 1"/>
    <property type="match status" value="1"/>
</dbReference>
<dbReference type="GO" id="GO:0005886">
    <property type="term" value="C:plasma membrane"/>
    <property type="evidence" value="ECO:0007669"/>
    <property type="project" value="TreeGrafter"/>
</dbReference>
<dbReference type="GO" id="GO:0004467">
    <property type="term" value="F:long-chain fatty acid-CoA ligase activity"/>
    <property type="evidence" value="ECO:0007669"/>
    <property type="project" value="UniProtKB-EC"/>
</dbReference>
<evidence type="ECO:0000313" key="12">
    <source>
        <dbReference type="Ensembl" id="ENSSFAP00005035259.1"/>
    </source>
</evidence>
<keyword evidence="3" id="KW-0276">Fatty acid metabolism</keyword>
<feature type="domain" description="AMP-binding enzyme C-terminal" evidence="11">
    <location>
        <begin position="591"/>
        <end position="667"/>
    </location>
</feature>
<dbReference type="PANTHER" id="PTHR43107:SF16">
    <property type="entry name" value="LONG-CHAIN FATTY ACID TRANSPORT PROTEIN 6-LIKE"/>
    <property type="match status" value="1"/>
</dbReference>
<keyword evidence="4" id="KW-0813">Transport</keyword>
<dbReference type="Ensembl" id="ENSSFAT00005036591.1">
    <property type="protein sequence ID" value="ENSSFAP00005035259.1"/>
    <property type="gene ID" value="ENSSFAG00005017867.1"/>
</dbReference>
<feature type="domain" description="AMP-dependent synthetase/ligase" evidence="10">
    <location>
        <begin position="170"/>
        <end position="469"/>
    </location>
</feature>